<reference evidence="1" key="1">
    <citation type="submission" date="2014-11" db="EMBL/GenBank/DDBJ databases">
        <authorList>
            <person name="Amaro Gonzalez C."/>
        </authorList>
    </citation>
    <scope>NUCLEOTIDE SEQUENCE</scope>
</reference>
<reference evidence="1" key="2">
    <citation type="journal article" date="2015" name="Fish Shellfish Immunol.">
        <title>Early steps in the European eel (Anguilla anguilla)-Vibrio vulnificus interaction in the gills: Role of the RtxA13 toxin.</title>
        <authorList>
            <person name="Callol A."/>
            <person name="Pajuelo D."/>
            <person name="Ebbesson L."/>
            <person name="Teles M."/>
            <person name="MacKenzie S."/>
            <person name="Amaro C."/>
        </authorList>
    </citation>
    <scope>NUCLEOTIDE SEQUENCE</scope>
</reference>
<dbReference type="EMBL" id="GBXM01012737">
    <property type="protein sequence ID" value="JAH95840.1"/>
    <property type="molecule type" value="Transcribed_RNA"/>
</dbReference>
<protein>
    <submittedName>
        <fullName evidence="1">Uncharacterized protein</fullName>
    </submittedName>
</protein>
<sequence>MRNCHCEDTKPQFQSEISHYNSRPKFSLTTQLVRAISVNAYYSYLWYCTEGVCSGVAIRNVTFSYVSQCLLSRYPLSMPSQPGFSIHLIGSVKLQLFQQRALREACLPNIIYHCQSHPININHSVCTISRRLVDE</sequence>
<proteinExistence type="predicted"/>
<organism evidence="1">
    <name type="scientific">Anguilla anguilla</name>
    <name type="common">European freshwater eel</name>
    <name type="synonym">Muraena anguilla</name>
    <dbReference type="NCBI Taxonomy" id="7936"/>
    <lineage>
        <taxon>Eukaryota</taxon>
        <taxon>Metazoa</taxon>
        <taxon>Chordata</taxon>
        <taxon>Craniata</taxon>
        <taxon>Vertebrata</taxon>
        <taxon>Euteleostomi</taxon>
        <taxon>Actinopterygii</taxon>
        <taxon>Neopterygii</taxon>
        <taxon>Teleostei</taxon>
        <taxon>Anguilliformes</taxon>
        <taxon>Anguillidae</taxon>
        <taxon>Anguilla</taxon>
    </lineage>
</organism>
<name>A0A0E9X1T9_ANGAN</name>
<dbReference type="AlphaFoldDB" id="A0A0E9X1T9"/>
<accession>A0A0E9X1T9</accession>
<evidence type="ECO:0000313" key="1">
    <source>
        <dbReference type="EMBL" id="JAH95840.1"/>
    </source>
</evidence>